<evidence type="ECO:0000256" key="4">
    <source>
        <dbReference type="ARBA" id="ARBA00023125"/>
    </source>
</evidence>
<evidence type="ECO:0000256" key="1">
    <source>
        <dbReference type="ARBA" id="ARBA00022553"/>
    </source>
</evidence>
<evidence type="ECO:0000256" key="7">
    <source>
        <dbReference type="PROSITE-ProRule" id="PRU01091"/>
    </source>
</evidence>
<dbReference type="GO" id="GO:0005829">
    <property type="term" value="C:cytosol"/>
    <property type="evidence" value="ECO:0007669"/>
    <property type="project" value="TreeGrafter"/>
</dbReference>
<dbReference type="InterPro" id="IPR036388">
    <property type="entry name" value="WH-like_DNA-bd_sf"/>
</dbReference>
<proteinExistence type="predicted"/>
<dbReference type="Pfam" id="PF00072">
    <property type="entry name" value="Response_reg"/>
    <property type="match status" value="1"/>
</dbReference>
<dbReference type="PANTHER" id="PTHR48111">
    <property type="entry name" value="REGULATOR OF RPOS"/>
    <property type="match status" value="1"/>
</dbReference>
<dbReference type="GO" id="GO:0000156">
    <property type="term" value="F:phosphorelay response regulator activity"/>
    <property type="evidence" value="ECO:0007669"/>
    <property type="project" value="TreeGrafter"/>
</dbReference>
<keyword evidence="3" id="KW-0805">Transcription regulation</keyword>
<dbReference type="EMBL" id="JALP01000004">
    <property type="protein sequence ID" value="THG92336.1"/>
    <property type="molecule type" value="Genomic_DNA"/>
</dbReference>
<dbReference type="SMART" id="SM00862">
    <property type="entry name" value="Trans_reg_C"/>
    <property type="match status" value="1"/>
</dbReference>
<reference evidence="10 12" key="1">
    <citation type="journal article" date="2014" name="Genome Announc.">
        <title>Draft Genome Sequence of Bacillus alcalophilus AV1934, a Classic Alkaliphile Isolated from Human Feces in 1934.</title>
        <authorList>
            <person name="Attie O."/>
            <person name="Jayaprakash A."/>
            <person name="Shah H."/>
            <person name="Paulsen I.T."/>
            <person name="Morino M."/>
            <person name="Takahashi Y."/>
            <person name="Narumi I."/>
            <person name="Sachidanandam R."/>
            <person name="Satoh K."/>
            <person name="Ito M."/>
            <person name="Krulwich T.A."/>
        </authorList>
    </citation>
    <scope>NUCLEOTIDE SEQUENCE [LARGE SCALE GENOMIC DNA]</scope>
    <source>
        <strain evidence="10 12">AV1934</strain>
    </source>
</reference>
<dbReference type="CDD" id="cd17574">
    <property type="entry name" value="REC_OmpR"/>
    <property type="match status" value="1"/>
</dbReference>
<evidence type="ECO:0000256" key="3">
    <source>
        <dbReference type="ARBA" id="ARBA00023015"/>
    </source>
</evidence>
<dbReference type="CDD" id="cd00383">
    <property type="entry name" value="trans_reg_C"/>
    <property type="match status" value="1"/>
</dbReference>
<keyword evidence="2" id="KW-0902">Two-component regulatory system</keyword>
<feature type="DNA-binding region" description="OmpR/PhoB-type" evidence="7">
    <location>
        <begin position="124"/>
        <end position="226"/>
    </location>
</feature>
<reference evidence="11 13" key="2">
    <citation type="submission" date="2014-01" db="EMBL/GenBank/DDBJ databases">
        <title>Draft genome sequencing of Bacillus alcalophilus CGMCC 1.3604.</title>
        <authorList>
            <person name="Yang J."/>
            <person name="Diao L."/>
            <person name="Yang S."/>
        </authorList>
    </citation>
    <scope>NUCLEOTIDE SEQUENCE [LARGE SCALE GENOMIC DNA]</scope>
    <source>
        <strain evidence="11 13">CGMCC 1.3604</strain>
    </source>
</reference>
<dbReference type="SMART" id="SM00448">
    <property type="entry name" value="REC"/>
    <property type="match status" value="1"/>
</dbReference>
<comment type="caution">
    <text evidence="10">The sequence shown here is derived from an EMBL/GenBank/DDBJ whole genome shotgun (WGS) entry which is preliminary data.</text>
</comment>
<dbReference type="InterPro" id="IPR011006">
    <property type="entry name" value="CheY-like_superfamily"/>
</dbReference>
<dbReference type="STRING" id="1218173.BALCAV_0207155"/>
<dbReference type="Gene3D" id="1.10.10.10">
    <property type="entry name" value="Winged helix-like DNA-binding domain superfamily/Winged helix DNA-binding domain"/>
    <property type="match status" value="1"/>
</dbReference>
<evidence type="ECO:0000259" key="8">
    <source>
        <dbReference type="PROSITE" id="PS50110"/>
    </source>
</evidence>
<evidence type="ECO:0000313" key="12">
    <source>
        <dbReference type="Proteomes" id="UP000002754"/>
    </source>
</evidence>
<name>A0A094WPJ0_ALKAL</name>
<keyword evidence="5" id="KW-0804">Transcription</keyword>
<dbReference type="PANTHER" id="PTHR48111:SF73">
    <property type="entry name" value="ALKALINE PHOSPHATASE SYNTHESIS TRANSCRIPTIONAL REGULATORY PROTEIN PHOP"/>
    <property type="match status" value="1"/>
</dbReference>
<dbReference type="eggNOG" id="COG0745">
    <property type="taxonomic scope" value="Bacteria"/>
</dbReference>
<dbReference type="GO" id="GO:0000976">
    <property type="term" value="F:transcription cis-regulatory region binding"/>
    <property type="evidence" value="ECO:0007669"/>
    <property type="project" value="TreeGrafter"/>
</dbReference>
<evidence type="ECO:0000256" key="6">
    <source>
        <dbReference type="PROSITE-ProRule" id="PRU00169"/>
    </source>
</evidence>
<dbReference type="Gene3D" id="3.40.50.2300">
    <property type="match status" value="1"/>
</dbReference>
<dbReference type="AlphaFoldDB" id="A0A094WPJ0"/>
<dbReference type="SUPFAM" id="SSF52172">
    <property type="entry name" value="CheY-like"/>
    <property type="match status" value="1"/>
</dbReference>
<gene>
    <name evidence="11" type="ORF">AJ85_12925</name>
    <name evidence="10" type="ORF">BALCAV_0207155</name>
</gene>
<sequence>MKKILIVDDEKQMQSLLCVCIGSSEFELTTAGSGKEALELIKEQQFDLMLLDIMMPEMNGFQVLKELTEKELLVPTIIISAIGETDQVVEGLNLGASDYITKPFEPKELVARVNSVLRRVEPLQQVEKRKGMFGITIDHSQQMVFYNQKGIPLTKKEYQLFSTLLSNPGRVYTREQLFYLVWDEADDRDFRNIDTHIKNIRDKLKKAGLDNTVVETVWGIGYKVPQHEGLST</sequence>
<feature type="domain" description="Response regulatory" evidence="8">
    <location>
        <begin position="3"/>
        <end position="117"/>
    </location>
</feature>
<dbReference type="Proteomes" id="UP000297014">
    <property type="component" value="Unassembled WGS sequence"/>
</dbReference>
<dbReference type="InterPro" id="IPR039420">
    <property type="entry name" value="WalR-like"/>
</dbReference>
<dbReference type="RefSeq" id="WP_003322332.1">
    <property type="nucleotide sequence ID" value="NZ_ALPT02000018.1"/>
</dbReference>
<protein>
    <submittedName>
        <fullName evidence="10">Regulator</fullName>
    </submittedName>
</protein>
<evidence type="ECO:0000256" key="5">
    <source>
        <dbReference type="ARBA" id="ARBA00023163"/>
    </source>
</evidence>
<keyword evidence="4 7" id="KW-0238">DNA-binding</keyword>
<accession>A0A094WPJ0</accession>
<dbReference type="InterPro" id="IPR001789">
    <property type="entry name" value="Sig_transdc_resp-reg_receiver"/>
</dbReference>
<dbReference type="OrthoDB" id="9790442at2"/>
<keyword evidence="1 6" id="KW-0597">Phosphoprotein</keyword>
<dbReference type="InterPro" id="IPR001867">
    <property type="entry name" value="OmpR/PhoB-type_DNA-bd"/>
</dbReference>
<feature type="domain" description="OmpR/PhoB-type" evidence="9">
    <location>
        <begin position="124"/>
        <end position="226"/>
    </location>
</feature>
<dbReference type="GO" id="GO:0032993">
    <property type="term" value="C:protein-DNA complex"/>
    <property type="evidence" value="ECO:0007669"/>
    <property type="project" value="TreeGrafter"/>
</dbReference>
<organism evidence="10 12">
    <name type="scientific">Alkalihalobacillus alcalophilus ATCC 27647 = CGMCC 1.3604</name>
    <dbReference type="NCBI Taxonomy" id="1218173"/>
    <lineage>
        <taxon>Bacteria</taxon>
        <taxon>Bacillati</taxon>
        <taxon>Bacillota</taxon>
        <taxon>Bacilli</taxon>
        <taxon>Bacillales</taxon>
        <taxon>Bacillaceae</taxon>
        <taxon>Alkalihalobacillus</taxon>
    </lineage>
</organism>
<keyword evidence="12" id="KW-1185">Reference proteome</keyword>
<evidence type="ECO:0000313" key="11">
    <source>
        <dbReference type="EMBL" id="THG92336.1"/>
    </source>
</evidence>
<evidence type="ECO:0000259" key="9">
    <source>
        <dbReference type="PROSITE" id="PS51755"/>
    </source>
</evidence>
<dbReference type="Proteomes" id="UP000002754">
    <property type="component" value="Unassembled WGS sequence"/>
</dbReference>
<dbReference type="PROSITE" id="PS50110">
    <property type="entry name" value="RESPONSE_REGULATORY"/>
    <property type="match status" value="1"/>
</dbReference>
<dbReference type="EMBL" id="ALPT02000018">
    <property type="protein sequence ID" value="KGA97933.1"/>
    <property type="molecule type" value="Genomic_DNA"/>
</dbReference>
<dbReference type="GO" id="GO:0006355">
    <property type="term" value="P:regulation of DNA-templated transcription"/>
    <property type="evidence" value="ECO:0007669"/>
    <property type="project" value="InterPro"/>
</dbReference>
<dbReference type="Gene3D" id="6.10.250.690">
    <property type="match status" value="1"/>
</dbReference>
<dbReference type="PROSITE" id="PS51755">
    <property type="entry name" value="OMPR_PHOB"/>
    <property type="match status" value="1"/>
</dbReference>
<dbReference type="Pfam" id="PF00486">
    <property type="entry name" value="Trans_reg_C"/>
    <property type="match status" value="1"/>
</dbReference>
<evidence type="ECO:0000256" key="2">
    <source>
        <dbReference type="ARBA" id="ARBA00023012"/>
    </source>
</evidence>
<feature type="modified residue" description="4-aspartylphosphate" evidence="6">
    <location>
        <position position="52"/>
    </location>
</feature>
<evidence type="ECO:0000313" key="10">
    <source>
        <dbReference type="EMBL" id="KGA97933.1"/>
    </source>
</evidence>
<evidence type="ECO:0000313" key="13">
    <source>
        <dbReference type="Proteomes" id="UP000297014"/>
    </source>
</evidence>